<dbReference type="Gene3D" id="1.10.340.70">
    <property type="match status" value="1"/>
</dbReference>
<accession>A0A5A7U791</accession>
<dbReference type="Pfam" id="PF17921">
    <property type="entry name" value="Integrase_H2C2"/>
    <property type="match status" value="1"/>
</dbReference>
<dbReference type="Gene3D" id="3.30.420.10">
    <property type="entry name" value="Ribonuclease H-like superfamily/Ribonuclease H"/>
    <property type="match status" value="2"/>
</dbReference>
<reference evidence="2 3" key="1">
    <citation type="submission" date="2019-08" db="EMBL/GenBank/DDBJ databases">
        <title>Draft genome sequences of two oriental melons (Cucumis melo L. var makuwa).</title>
        <authorList>
            <person name="Kwon S.-Y."/>
        </authorList>
    </citation>
    <scope>NUCLEOTIDE SEQUENCE [LARGE SCALE GENOMIC DNA]</scope>
    <source>
        <strain evidence="3">cv. SW 3</strain>
        <tissue evidence="2">Leaf</tissue>
    </source>
</reference>
<dbReference type="PANTHER" id="PTHR45835">
    <property type="entry name" value="YALI0A06105P"/>
    <property type="match status" value="1"/>
</dbReference>
<evidence type="ECO:0000259" key="1">
    <source>
        <dbReference type="PROSITE" id="PS50013"/>
    </source>
</evidence>
<organism evidence="2 3">
    <name type="scientific">Cucumis melo var. makuwa</name>
    <name type="common">Oriental melon</name>
    <dbReference type="NCBI Taxonomy" id="1194695"/>
    <lineage>
        <taxon>Eukaryota</taxon>
        <taxon>Viridiplantae</taxon>
        <taxon>Streptophyta</taxon>
        <taxon>Embryophyta</taxon>
        <taxon>Tracheophyta</taxon>
        <taxon>Spermatophyta</taxon>
        <taxon>Magnoliopsida</taxon>
        <taxon>eudicotyledons</taxon>
        <taxon>Gunneridae</taxon>
        <taxon>Pentapetalae</taxon>
        <taxon>rosids</taxon>
        <taxon>fabids</taxon>
        <taxon>Cucurbitales</taxon>
        <taxon>Cucurbitaceae</taxon>
        <taxon>Benincaseae</taxon>
        <taxon>Cucumis</taxon>
    </lineage>
</organism>
<gene>
    <name evidence="2" type="ORF">E6C27_scaffold511G001110</name>
</gene>
<dbReference type="InterPro" id="IPR012337">
    <property type="entry name" value="RNaseH-like_sf"/>
</dbReference>
<dbReference type="AlphaFoldDB" id="A0A5A7U791"/>
<dbReference type="EMBL" id="SSTE01011342">
    <property type="protein sequence ID" value="KAA0051158.1"/>
    <property type="molecule type" value="Genomic_DNA"/>
</dbReference>
<dbReference type="PROSITE" id="PS50013">
    <property type="entry name" value="CHROMO_2"/>
    <property type="match status" value="1"/>
</dbReference>
<evidence type="ECO:0000313" key="3">
    <source>
        <dbReference type="Proteomes" id="UP000321393"/>
    </source>
</evidence>
<comment type="caution">
    <text evidence="2">The sequence shown here is derived from an EMBL/GenBank/DDBJ whole genome shotgun (WGS) entry which is preliminary data.</text>
</comment>
<dbReference type="InterPro" id="IPR016197">
    <property type="entry name" value="Chromo-like_dom_sf"/>
</dbReference>
<dbReference type="PANTHER" id="PTHR45835:SF99">
    <property type="entry name" value="CHROMO DOMAIN-CONTAINING PROTEIN-RELATED"/>
    <property type="match status" value="1"/>
</dbReference>
<dbReference type="InterPro" id="IPR041588">
    <property type="entry name" value="Integrase_H2C2"/>
</dbReference>
<dbReference type="InterPro" id="IPR036397">
    <property type="entry name" value="RNaseH_sf"/>
</dbReference>
<dbReference type="OrthoDB" id="5554229at2759"/>
<name>A0A5A7U791_CUCMM</name>
<protein>
    <submittedName>
        <fullName evidence="2">Ty3-gypsy retrotransposon protein</fullName>
    </submittedName>
</protein>
<proteinExistence type="predicted"/>
<dbReference type="InterPro" id="IPR000953">
    <property type="entry name" value="Chromo/chromo_shadow_dom"/>
</dbReference>
<dbReference type="Proteomes" id="UP000321393">
    <property type="component" value="Unassembled WGS sequence"/>
</dbReference>
<feature type="domain" description="Chromo" evidence="1">
    <location>
        <begin position="328"/>
        <end position="363"/>
    </location>
</feature>
<sequence>MSTAEIVDMETVTKEVKKDEELQLIAQQLQTDPSLEGKYSLLNGKLMYKGRVVLSKSSSLIPNLLHTFHDSIFGGHSGFLRTYKRMSGELFWKGVLQPLPIPDRILEDWTMDFIEGLPKAGGMNVIMVLVDRLSKYAYFVTMKHPFSANTAFHPQMDGQTERVNQCLETYLRCFCNEQPNKWNQFIPWAELWYNTTFHASTRTTPFQTVYGRPPPPLISYGEKKTPNNEVEILLKERDLAISALKENLTIAQNRMKKFADSKRRELKFKVGDEVYLKLRPYRQRSLAKKRAEKLAPKYYGSYRITETIGEHMVQVQQPKLTVEFELQLWPETVMGIRWSLELGANEWLVKWKGLPKSEATWESVYSMNQLFIENGLEGDANSGSEEDEMEDIDDGVEVEHLHILEENQEDNEDRISGNDSSEMMRLKNETAFAILLYFFDFVPVPTVAIRNDDCTWKNLCNYLYEENAFYIILLSLGPGSSACANDIGSMSTPTP</sequence>
<dbReference type="GO" id="GO:0003676">
    <property type="term" value="F:nucleic acid binding"/>
    <property type="evidence" value="ECO:0007669"/>
    <property type="project" value="InterPro"/>
</dbReference>
<dbReference type="Gene3D" id="2.40.50.40">
    <property type="match status" value="1"/>
</dbReference>
<dbReference type="SUPFAM" id="SSF54160">
    <property type="entry name" value="Chromo domain-like"/>
    <property type="match status" value="1"/>
</dbReference>
<evidence type="ECO:0000313" key="2">
    <source>
        <dbReference type="EMBL" id="KAA0051158.1"/>
    </source>
</evidence>
<dbReference type="SUPFAM" id="SSF53098">
    <property type="entry name" value="Ribonuclease H-like"/>
    <property type="match status" value="1"/>
</dbReference>